<dbReference type="OrthoDB" id="553960at2759"/>
<evidence type="ECO:0000313" key="2">
    <source>
        <dbReference type="Proteomes" id="UP000232323"/>
    </source>
</evidence>
<keyword evidence="2" id="KW-1185">Reference proteome</keyword>
<dbReference type="InterPro" id="IPR009003">
    <property type="entry name" value="Peptidase_S1_PA"/>
</dbReference>
<comment type="caution">
    <text evidence="1">The sequence shown here is derived from an EMBL/GenBank/DDBJ whole genome shotgun (WGS) entry which is preliminary data.</text>
</comment>
<dbReference type="InterPro" id="IPR043504">
    <property type="entry name" value="Peptidase_S1_PA_chymotrypsin"/>
</dbReference>
<dbReference type="EMBL" id="BEGY01000037">
    <property type="protein sequence ID" value="GAX78990.1"/>
    <property type="molecule type" value="Genomic_DNA"/>
</dbReference>
<dbReference type="Gene3D" id="2.40.10.10">
    <property type="entry name" value="Trypsin-like serine proteases"/>
    <property type="match status" value="1"/>
</dbReference>
<reference evidence="1 2" key="1">
    <citation type="submission" date="2017-08" db="EMBL/GenBank/DDBJ databases">
        <title>Acidophilic green algal genome provides insights into adaptation to an acidic environment.</title>
        <authorList>
            <person name="Hirooka S."/>
            <person name="Hirose Y."/>
            <person name="Kanesaki Y."/>
            <person name="Higuchi S."/>
            <person name="Fujiwara T."/>
            <person name="Onuma R."/>
            <person name="Era A."/>
            <person name="Ohbayashi R."/>
            <person name="Uzuka A."/>
            <person name="Nozaki H."/>
            <person name="Yoshikawa H."/>
            <person name="Miyagishima S.Y."/>
        </authorList>
    </citation>
    <scope>NUCLEOTIDE SEQUENCE [LARGE SCALE GENOMIC DNA]</scope>
    <source>
        <strain evidence="1 2">NIES-2499</strain>
    </source>
</reference>
<name>A0A250X898_9CHLO</name>
<proteinExistence type="predicted"/>
<evidence type="ECO:0008006" key="3">
    <source>
        <dbReference type="Google" id="ProtNLM"/>
    </source>
</evidence>
<protein>
    <recommendedName>
        <fullName evidence="3">Peptidase S1 domain-containing protein</fullName>
    </recommendedName>
</protein>
<organism evidence="1 2">
    <name type="scientific">Chlamydomonas eustigma</name>
    <dbReference type="NCBI Taxonomy" id="1157962"/>
    <lineage>
        <taxon>Eukaryota</taxon>
        <taxon>Viridiplantae</taxon>
        <taxon>Chlorophyta</taxon>
        <taxon>core chlorophytes</taxon>
        <taxon>Chlorophyceae</taxon>
        <taxon>CS clade</taxon>
        <taxon>Chlamydomonadales</taxon>
        <taxon>Chlamydomonadaceae</taxon>
        <taxon>Chlamydomonas</taxon>
    </lineage>
</organism>
<evidence type="ECO:0000313" key="1">
    <source>
        <dbReference type="EMBL" id="GAX78990.1"/>
    </source>
</evidence>
<dbReference type="AlphaFoldDB" id="A0A250X898"/>
<sequence length="219" mass="23679">MDPYEKWRGSLGYPIDLGHAVNKYKDMKLKAIYEGSRSNVVKLVCSKGHISGFDNADKYEALFFHGTEFEKSCELTLLHVGMFIRQDVSNTGCCFNVYSPDVAVLKCPDDVDVQTGHSPRPFAEQVYQGASVCIVGYKGVDEPQLSISDGIVSFVGLDIMHVTANADNGYSGSPVLSAQGYVVGMVKGGVGTTIKQVEVVAVKTIHDFLISKGLPGFKG</sequence>
<accession>A0A250X898</accession>
<gene>
    <name evidence="1" type="ORF">CEUSTIGMA_g6430.t1</name>
</gene>
<dbReference type="Proteomes" id="UP000232323">
    <property type="component" value="Unassembled WGS sequence"/>
</dbReference>
<dbReference type="Pfam" id="PF13365">
    <property type="entry name" value="Trypsin_2"/>
    <property type="match status" value="1"/>
</dbReference>
<dbReference type="SUPFAM" id="SSF50494">
    <property type="entry name" value="Trypsin-like serine proteases"/>
    <property type="match status" value="1"/>
</dbReference>